<dbReference type="AlphaFoldDB" id="E7RR03"/>
<evidence type="ECO:0000313" key="2">
    <source>
        <dbReference type="Proteomes" id="UP000005580"/>
    </source>
</evidence>
<evidence type="ECO:0000313" key="1">
    <source>
        <dbReference type="EMBL" id="EFZ36691.1"/>
    </source>
</evidence>
<reference evidence="1" key="1">
    <citation type="submission" date="2011-01" db="EMBL/GenBank/DDBJ databases">
        <authorList>
            <person name="Muzny D."/>
            <person name="Qin X."/>
            <person name="Buhay C."/>
            <person name="Dugan-Rocha S."/>
            <person name="Ding Y."/>
            <person name="Chen G."/>
            <person name="Hawes A."/>
            <person name="Holder M."/>
            <person name="Jhangiani S."/>
            <person name="Johnson A."/>
            <person name="Khan Z."/>
            <person name="Li Z."/>
            <person name="Liu W."/>
            <person name="Liu X."/>
            <person name="Perez L."/>
            <person name="Shen H."/>
            <person name="Wang Q."/>
            <person name="Watt J."/>
            <person name="Xi L."/>
            <person name="Xin Y."/>
            <person name="Zhou J."/>
            <person name="Deng J."/>
            <person name="Jiang H."/>
            <person name="Liu Y."/>
            <person name="Qu J."/>
            <person name="Song X.-Z."/>
            <person name="Zhang L."/>
            <person name="Villasana D."/>
            <person name="Johnson A."/>
            <person name="Liu J."/>
            <person name="Liyanage D."/>
            <person name="Lorensuhewa L."/>
            <person name="Robinson T."/>
            <person name="Song A."/>
            <person name="Song B.-B."/>
            <person name="Dinh H."/>
            <person name="Thornton R."/>
            <person name="Coyle M."/>
            <person name="Francisco L."/>
            <person name="Jackson L."/>
            <person name="Javaid M."/>
            <person name="Korchina V."/>
            <person name="Kovar C."/>
            <person name="Mata R."/>
            <person name="Mathew T."/>
            <person name="Ngo R."/>
            <person name="Nguyen L."/>
            <person name="Nguyen N."/>
            <person name="Okwuonu G."/>
            <person name="Ongeri F."/>
            <person name="Pham C."/>
            <person name="Simmons D."/>
            <person name="Wilczek-Boney K."/>
            <person name="Hale W."/>
            <person name="Jakkamsetti A."/>
            <person name="Pham P."/>
            <person name="Ruth R."/>
            <person name="San Lucas F."/>
            <person name="Warren J."/>
            <person name="Zhang J."/>
            <person name="Zhao Z."/>
            <person name="Zhou C."/>
            <person name="Zhu D."/>
            <person name="Lee S."/>
            <person name="Bess C."/>
            <person name="Blankenburg K."/>
            <person name="Forbes L."/>
            <person name="Fu Q."/>
            <person name="Gubbala S."/>
            <person name="Hirani K."/>
            <person name="Jayaseelan J.C."/>
            <person name="Lara F."/>
            <person name="Munidasa M."/>
            <person name="Palculict T."/>
            <person name="Patil S."/>
            <person name="Pu L.-L."/>
            <person name="Saada N."/>
            <person name="Tang L."/>
            <person name="Weissenberger G."/>
            <person name="Zhu Y."/>
            <person name="Hemphill L."/>
            <person name="Shang Y."/>
            <person name="Youmans B."/>
            <person name="Ayvaz T."/>
            <person name="Ross M."/>
            <person name="Santibanez J."/>
            <person name="Aqrawi P."/>
            <person name="Gross S."/>
            <person name="Joshi V."/>
            <person name="Fowler G."/>
            <person name="Nazareth L."/>
            <person name="Reid J."/>
            <person name="Worley K."/>
            <person name="Petrosino J."/>
            <person name="Highlander S."/>
            <person name="Gibbs R."/>
        </authorList>
    </citation>
    <scope>NUCLEOTIDE SEQUENCE [LARGE SCALE GENOMIC DNA]</scope>
    <source>
        <strain evidence="1">ATCC 33269</strain>
    </source>
</reference>
<name>E7RR03_9BACT</name>
<dbReference type="STRING" id="28134.SAMN05444288_2413"/>
<sequence>MDILKSPDALSLCGNIKHFVISSEREVYFALKDMSTGGTIVEHTYTPSNIGRIEVDVRDIILPLLSFDLRNVLEPYRQPDIVRTFEVVIQAAGLSAPQEQPYRKEFTVIRSGVDELAETADSFLKQNFLTWQPNVKAVTYYTPEYLTYYAIAAVTVKCKAHLDTEDKEIVLAQFGGGECWTIPVQYAVISGKVGALPQYYDIWVENAAGERLTYIQRYYASDMRSEAEAWILFENSLGGIDTFRAYGESENTAEHTHNVAEIEEVAEEYRVDTTRKFKKNTGFLDKKERIWLLDFFPSLAKYIYTASHLRRIVVTESDVDYQALELPTNYNFTYKYADAKPYLNIPRIDKPLEALSIKVPDVGSFTVAPRLAEFPALPLSEGALFPVQDPYSEAWNTTTAGALASFIVKIIASAYKGGGAIGHTHPNMSVLDALSFMGDYLLKNAKKISAGFADTAGTADTLAALSDDWKKILRKDIPDAALKLITFLEGVGFGDNGRYSIDGQGIADLAGAVVSDFLKSSNYNASAQKGFGFDADGRGGYRLSLKDLLVWGKATFHNLELRTMSYVAGNYRISGAGSKIAYVRWMDKNGKTTQDVSQTVAFRCYILADDGTMATRNFWEVDDQAKAEEFNIEPGVYQDVANRQYWRKVIAVSADNAAIMSDEGADLFPGKKFAWIDLSKGDCTDMVRKADDPVRDDYPKAGDSIVQSGNRTKPSRQGFIDINSTGEHGAGIVIYKDVNSYTLDGKIVGDMSKDGFLFESRFFRLITSGGTVPLPVDLGEWYRGMKCEYYNRVSHLGSLWLCIAPEGVVVTEEPKDGSAVWQKQVSRGEKGDKGDAAIELHLDIVRGDMFYREGQGFVAELKATVIQGGKDLTPTLHASQMVWTRESEDAAGDEEWNARHRGIGDSVTITTDDLTEVTAVVLTLYNKDGTLSASEAVTF</sequence>
<comment type="caution">
    <text evidence="1">The sequence shown here is derived from an EMBL/GenBank/DDBJ whole genome shotgun (WGS) entry which is preliminary data.</text>
</comment>
<dbReference type="RefSeq" id="WP_004369759.1">
    <property type="nucleotide sequence ID" value="NZ_GL833119.1"/>
</dbReference>
<keyword evidence="2" id="KW-1185">Reference proteome</keyword>
<dbReference type="HOGENOM" id="CLU_015524_0_0_10"/>
<dbReference type="eggNOG" id="ENOG50332RD">
    <property type="taxonomic scope" value="Bacteria"/>
</dbReference>
<gene>
    <name evidence="1" type="ORF">HMPREF0663_11604</name>
</gene>
<accession>E7RR03</accession>
<dbReference type="Proteomes" id="UP000005580">
    <property type="component" value="Unassembled WGS sequence"/>
</dbReference>
<dbReference type="EMBL" id="AEPE02000005">
    <property type="protein sequence ID" value="EFZ36691.1"/>
    <property type="molecule type" value="Genomic_DNA"/>
</dbReference>
<proteinExistence type="predicted"/>
<protein>
    <submittedName>
        <fullName evidence="1">Uncharacterized protein</fullName>
    </submittedName>
</protein>
<organism evidence="1 2">
    <name type="scientific">Hoylesella oralis ATCC 33269</name>
    <dbReference type="NCBI Taxonomy" id="873533"/>
    <lineage>
        <taxon>Bacteria</taxon>
        <taxon>Pseudomonadati</taxon>
        <taxon>Bacteroidota</taxon>
        <taxon>Bacteroidia</taxon>
        <taxon>Bacteroidales</taxon>
        <taxon>Prevotellaceae</taxon>
        <taxon>Hoylesella</taxon>
    </lineage>
</organism>